<gene>
    <name evidence="6" type="ORF">QF118_08145</name>
</gene>
<dbReference type="EMBL" id="CP124616">
    <property type="protein sequence ID" value="WGW05505.1"/>
    <property type="molecule type" value="Genomic_DNA"/>
</dbReference>
<keyword evidence="7" id="KW-1185">Reference proteome</keyword>
<dbReference type="SUPFAM" id="SSF46785">
    <property type="entry name" value="Winged helix' DNA-binding domain"/>
    <property type="match status" value="1"/>
</dbReference>
<dbReference type="InterPro" id="IPR014710">
    <property type="entry name" value="RmlC-like_jellyroll"/>
</dbReference>
<dbReference type="Pfam" id="PF00027">
    <property type="entry name" value="cNMP_binding"/>
    <property type="match status" value="1"/>
</dbReference>
<evidence type="ECO:0000256" key="2">
    <source>
        <dbReference type="ARBA" id="ARBA00023125"/>
    </source>
</evidence>
<dbReference type="SMART" id="SM00419">
    <property type="entry name" value="HTH_CRP"/>
    <property type="match status" value="1"/>
</dbReference>
<dbReference type="InterPro" id="IPR036388">
    <property type="entry name" value="WH-like_DNA-bd_sf"/>
</dbReference>
<dbReference type="Gene3D" id="2.60.120.10">
    <property type="entry name" value="Jelly Rolls"/>
    <property type="match status" value="1"/>
</dbReference>
<accession>A0ABY8QLI2</accession>
<dbReference type="InterPro" id="IPR012318">
    <property type="entry name" value="HTH_CRP"/>
</dbReference>
<dbReference type="InterPro" id="IPR000595">
    <property type="entry name" value="cNMP-bd_dom"/>
</dbReference>
<evidence type="ECO:0000256" key="1">
    <source>
        <dbReference type="ARBA" id="ARBA00023015"/>
    </source>
</evidence>
<proteinExistence type="predicted"/>
<dbReference type="PANTHER" id="PTHR24567:SF74">
    <property type="entry name" value="HTH-TYPE TRANSCRIPTIONAL REGULATOR ARCR"/>
    <property type="match status" value="1"/>
</dbReference>
<dbReference type="InterPro" id="IPR050397">
    <property type="entry name" value="Env_Response_Regulators"/>
</dbReference>
<dbReference type="RefSeq" id="WP_282302129.1">
    <property type="nucleotide sequence ID" value="NZ_CP124616.1"/>
</dbReference>
<organism evidence="6 7">
    <name type="scientific">Tropicibacter oceani</name>
    <dbReference type="NCBI Taxonomy" id="3058420"/>
    <lineage>
        <taxon>Bacteria</taxon>
        <taxon>Pseudomonadati</taxon>
        <taxon>Pseudomonadota</taxon>
        <taxon>Alphaproteobacteria</taxon>
        <taxon>Rhodobacterales</taxon>
        <taxon>Roseobacteraceae</taxon>
        <taxon>Tropicibacter</taxon>
    </lineage>
</organism>
<feature type="domain" description="HTH crp-type" evidence="5">
    <location>
        <begin position="147"/>
        <end position="221"/>
    </location>
</feature>
<sequence length="228" mass="24755">MDGPISQKQTSILFESLPARDAAALRAMGRPMHYQPQAQICAEGSDDQSMLLIETGRVEISLTSVDGRRSILAQLGPGEVVGEMAALDGEPRSADAEAAVDVTGLLLTRSQVQRFLRDHPDAALQVIRTLCARLRKTNTRLATQVLSDGPSRLAGLLGQLFEDWGTPDAMGHLHLSEGFSQSDLGDMTGLTRETVNRAIRSWEKDGIVRRDGRSLVLLDPALLAKRAF</sequence>
<evidence type="ECO:0000256" key="3">
    <source>
        <dbReference type="ARBA" id="ARBA00023163"/>
    </source>
</evidence>
<evidence type="ECO:0000313" key="7">
    <source>
        <dbReference type="Proteomes" id="UP001241605"/>
    </source>
</evidence>
<feature type="domain" description="Cyclic nucleotide-binding" evidence="4">
    <location>
        <begin position="13"/>
        <end position="116"/>
    </location>
</feature>
<dbReference type="InterPro" id="IPR036390">
    <property type="entry name" value="WH_DNA-bd_sf"/>
</dbReference>
<dbReference type="CDD" id="cd00038">
    <property type="entry name" value="CAP_ED"/>
    <property type="match status" value="1"/>
</dbReference>
<dbReference type="PROSITE" id="PS50042">
    <property type="entry name" value="CNMP_BINDING_3"/>
    <property type="match status" value="1"/>
</dbReference>
<keyword evidence="1" id="KW-0805">Transcription regulation</keyword>
<dbReference type="Proteomes" id="UP001241605">
    <property type="component" value="Chromosome"/>
</dbReference>
<reference evidence="6 7" key="1">
    <citation type="submission" date="2023-05" db="EMBL/GenBank/DDBJ databases">
        <title>YMD87, complete Genome.</title>
        <authorList>
            <person name="Zhang J."/>
            <person name="Xu X."/>
        </authorList>
    </citation>
    <scope>NUCLEOTIDE SEQUENCE [LARGE SCALE GENOMIC DNA]</scope>
    <source>
        <strain evidence="6 7">YMD87</strain>
    </source>
</reference>
<keyword evidence="2" id="KW-0238">DNA-binding</keyword>
<dbReference type="InterPro" id="IPR018490">
    <property type="entry name" value="cNMP-bd_dom_sf"/>
</dbReference>
<name>A0ABY8QLI2_9RHOB</name>
<keyword evidence="3" id="KW-0804">Transcription</keyword>
<dbReference type="PROSITE" id="PS51063">
    <property type="entry name" value="HTH_CRP_2"/>
    <property type="match status" value="1"/>
</dbReference>
<evidence type="ECO:0000259" key="5">
    <source>
        <dbReference type="PROSITE" id="PS51063"/>
    </source>
</evidence>
<dbReference type="Gene3D" id="1.10.10.10">
    <property type="entry name" value="Winged helix-like DNA-binding domain superfamily/Winged helix DNA-binding domain"/>
    <property type="match status" value="1"/>
</dbReference>
<dbReference type="SUPFAM" id="SSF51206">
    <property type="entry name" value="cAMP-binding domain-like"/>
    <property type="match status" value="1"/>
</dbReference>
<dbReference type="PANTHER" id="PTHR24567">
    <property type="entry name" value="CRP FAMILY TRANSCRIPTIONAL REGULATORY PROTEIN"/>
    <property type="match status" value="1"/>
</dbReference>
<dbReference type="SMART" id="SM00100">
    <property type="entry name" value="cNMP"/>
    <property type="match status" value="1"/>
</dbReference>
<evidence type="ECO:0000313" key="6">
    <source>
        <dbReference type="EMBL" id="WGW05505.1"/>
    </source>
</evidence>
<evidence type="ECO:0000259" key="4">
    <source>
        <dbReference type="PROSITE" id="PS50042"/>
    </source>
</evidence>
<dbReference type="Pfam" id="PF13545">
    <property type="entry name" value="HTH_Crp_2"/>
    <property type="match status" value="1"/>
</dbReference>
<protein>
    <submittedName>
        <fullName evidence="6">Crp/Fnr family transcriptional regulator</fullName>
    </submittedName>
</protein>